<dbReference type="PANTHER" id="PTHR48207:SF3">
    <property type="entry name" value="SUCCINATE--HYDROXYMETHYLGLUTARATE COA-TRANSFERASE"/>
    <property type="match status" value="1"/>
</dbReference>
<proteinExistence type="predicted"/>
<dbReference type="Proteomes" id="UP001500984">
    <property type="component" value="Unassembled WGS sequence"/>
</dbReference>
<feature type="compositionally biased region" description="Polar residues" evidence="2">
    <location>
        <begin position="393"/>
        <end position="404"/>
    </location>
</feature>
<organism evidence="3 4">
    <name type="scientific">Brevibacterium salitolerans</name>
    <dbReference type="NCBI Taxonomy" id="1403566"/>
    <lineage>
        <taxon>Bacteria</taxon>
        <taxon>Bacillati</taxon>
        <taxon>Actinomycetota</taxon>
        <taxon>Actinomycetes</taxon>
        <taxon>Micrococcales</taxon>
        <taxon>Brevibacteriaceae</taxon>
        <taxon>Brevibacterium</taxon>
    </lineage>
</organism>
<dbReference type="EMBL" id="BAAAPZ010000002">
    <property type="protein sequence ID" value="GAA2090145.1"/>
    <property type="molecule type" value="Genomic_DNA"/>
</dbReference>
<keyword evidence="4" id="KW-1185">Reference proteome</keyword>
<sequence>MNAMVDGAVTGPGAVGEGSGAGAGSGWGALQGTVVVDLSRVLGGPYCTQILADHGATVIKIEPPAGDETRSWGPPNLFEDVSWYFAGANRNKTSMTLDLRTDAGREMLLELLADADVLVENFKPGSLTRWGLDPEEVLAARFPRLVHCSITGFGEDGPLGGLPGYDAVVQAMAGLMSVNGTPESGPTRIGMPVVDMVTGLNAAIGILMALHERARSGRGQRVESALFDCGLSVMHPHLPNHFGTGAVPAPTGNDHPNIAPYSTYATGDGDLFITVGNDRQFARLCEEVGRGELPADPRFSSNPQRSMHRDELRAELEAAFATRGAEELGAALMAAGVPCGPILSADQVVAHPHTRHRGMLVEMENGYRGIASPVKLSRTPAEYHTPPPPQGADPTSSQGADPTV</sequence>
<evidence type="ECO:0000256" key="2">
    <source>
        <dbReference type="SAM" id="MobiDB-lite"/>
    </source>
</evidence>
<evidence type="ECO:0000313" key="3">
    <source>
        <dbReference type="EMBL" id="GAA2090145.1"/>
    </source>
</evidence>
<feature type="region of interest" description="Disordered" evidence="2">
    <location>
        <begin position="375"/>
        <end position="404"/>
    </location>
</feature>
<dbReference type="RefSeq" id="WP_344335066.1">
    <property type="nucleotide sequence ID" value="NZ_BAAAPZ010000002.1"/>
</dbReference>
<evidence type="ECO:0000313" key="4">
    <source>
        <dbReference type="Proteomes" id="UP001500984"/>
    </source>
</evidence>
<gene>
    <name evidence="3" type="ORF">GCM10009823_06380</name>
</gene>
<dbReference type="InterPro" id="IPR023606">
    <property type="entry name" value="CoA-Trfase_III_dom_1_sf"/>
</dbReference>
<accession>A0ABN2WDW8</accession>
<dbReference type="InterPro" id="IPR044855">
    <property type="entry name" value="CoA-Trfase_III_dom3_sf"/>
</dbReference>
<dbReference type="SUPFAM" id="SSF89796">
    <property type="entry name" value="CoA-transferase family III (CaiB/BaiF)"/>
    <property type="match status" value="1"/>
</dbReference>
<dbReference type="Pfam" id="PF02515">
    <property type="entry name" value="CoA_transf_3"/>
    <property type="match status" value="1"/>
</dbReference>
<dbReference type="Gene3D" id="3.40.50.10540">
    <property type="entry name" value="Crotonobetainyl-coa:carnitine coa-transferase, domain 1"/>
    <property type="match status" value="1"/>
</dbReference>
<reference evidence="3 4" key="1">
    <citation type="journal article" date="2019" name="Int. J. Syst. Evol. Microbiol.">
        <title>The Global Catalogue of Microorganisms (GCM) 10K type strain sequencing project: providing services to taxonomists for standard genome sequencing and annotation.</title>
        <authorList>
            <consortium name="The Broad Institute Genomics Platform"/>
            <consortium name="The Broad Institute Genome Sequencing Center for Infectious Disease"/>
            <person name="Wu L."/>
            <person name="Ma J."/>
        </authorList>
    </citation>
    <scope>NUCLEOTIDE SEQUENCE [LARGE SCALE GENOMIC DNA]</scope>
    <source>
        <strain evidence="3 4">JCM 15900</strain>
    </source>
</reference>
<keyword evidence="1" id="KW-0808">Transferase</keyword>
<name>A0ABN2WDW8_9MICO</name>
<dbReference type="InterPro" id="IPR003673">
    <property type="entry name" value="CoA-Trfase_fam_III"/>
</dbReference>
<dbReference type="PANTHER" id="PTHR48207">
    <property type="entry name" value="SUCCINATE--HYDROXYMETHYLGLUTARATE COA-TRANSFERASE"/>
    <property type="match status" value="1"/>
</dbReference>
<dbReference type="Gene3D" id="3.30.1540.10">
    <property type="entry name" value="formyl-coa transferase, domain 3"/>
    <property type="match status" value="1"/>
</dbReference>
<dbReference type="InterPro" id="IPR050483">
    <property type="entry name" value="CoA-transferase_III_domain"/>
</dbReference>
<evidence type="ECO:0000256" key="1">
    <source>
        <dbReference type="ARBA" id="ARBA00022679"/>
    </source>
</evidence>
<protein>
    <submittedName>
        <fullName evidence="3">CaiB/BaiF CoA-transferase family protein</fullName>
    </submittedName>
</protein>
<comment type="caution">
    <text evidence="3">The sequence shown here is derived from an EMBL/GenBank/DDBJ whole genome shotgun (WGS) entry which is preliminary data.</text>
</comment>